<evidence type="ECO:0000313" key="4">
    <source>
        <dbReference type="Proteomes" id="UP001604277"/>
    </source>
</evidence>
<dbReference type="InterPro" id="IPR007307">
    <property type="entry name" value="Ltv1"/>
</dbReference>
<evidence type="ECO:0000256" key="2">
    <source>
        <dbReference type="SAM" id="MobiDB-lite"/>
    </source>
</evidence>
<accession>A0ABD1P2E4</accession>
<organism evidence="3 4">
    <name type="scientific">Forsythia ovata</name>
    <dbReference type="NCBI Taxonomy" id="205694"/>
    <lineage>
        <taxon>Eukaryota</taxon>
        <taxon>Viridiplantae</taxon>
        <taxon>Streptophyta</taxon>
        <taxon>Embryophyta</taxon>
        <taxon>Tracheophyta</taxon>
        <taxon>Spermatophyta</taxon>
        <taxon>Magnoliopsida</taxon>
        <taxon>eudicotyledons</taxon>
        <taxon>Gunneridae</taxon>
        <taxon>Pentapetalae</taxon>
        <taxon>asterids</taxon>
        <taxon>lamiids</taxon>
        <taxon>Lamiales</taxon>
        <taxon>Oleaceae</taxon>
        <taxon>Forsythieae</taxon>
        <taxon>Forsythia</taxon>
    </lineage>
</organism>
<evidence type="ECO:0000256" key="1">
    <source>
        <dbReference type="ARBA" id="ARBA00009078"/>
    </source>
</evidence>
<dbReference type="PANTHER" id="PTHR21531:SF0">
    <property type="entry name" value="PROTEIN LTV1 HOMOLOG"/>
    <property type="match status" value="1"/>
</dbReference>
<dbReference type="EMBL" id="JBFOLJ010000032">
    <property type="protein sequence ID" value="KAL2458031.1"/>
    <property type="molecule type" value="Genomic_DNA"/>
</dbReference>
<comment type="similarity">
    <text evidence="1">Belongs to the LTV1 family.</text>
</comment>
<feature type="region of interest" description="Disordered" evidence="2">
    <location>
        <begin position="429"/>
        <end position="497"/>
    </location>
</feature>
<reference evidence="4" key="1">
    <citation type="submission" date="2024-07" db="EMBL/GenBank/DDBJ databases">
        <title>Two chromosome-level genome assemblies of Korean endemic species Abeliophyllum distichum and Forsythia ovata (Oleaceae).</title>
        <authorList>
            <person name="Jang H."/>
        </authorList>
    </citation>
    <scope>NUCLEOTIDE SEQUENCE [LARGE SCALE GENOMIC DNA]</scope>
</reference>
<proteinExistence type="inferred from homology"/>
<sequence length="517" mass="57860">MGKTKKFFDKKKSATFQIMARDTSDPNYSSGPSGDRVFVRVDNNPYTPNTFFNEEEQKDRVMMGDPNSIFADAPEDYDNEAGNCGTGGLCNYRDERTALPDHVRREILELGFPDDGYNYLLHLQEIKNTGGGSSYYHNPKANLNQLPRDVKAYDASRVEVSKVTEDSDEKSLYNVASKTFGARLQKVVDPEVAAMLDDSDSSKYGSDMEDLEEDFVMRANFAEGPLDIQLDNQLSLVGEPKVGHTGSGNLGASGAQENEADFSGFDGEKPRSRRLLDEQFELLELQEYGTDSEEGFNGYIDEENGCQESLAEKIGHAFKDRPIEALSLEEVEESPESAADVIRRCKEYAEKYENENPDQDAVLVEESSDESEIWDCETIVSTYSNLDNHPAKIGAPEGRRKKKLAETIAGAQSAVSQVIVLKGREKLPVGFLPPREKHDAEKVKDKKDPNDSRTDEHKRKPRGLETKEEKKERKSAVKAERREARQMKKDMKGLYKSEGQLAQKVAAFTGPSSIHLM</sequence>
<dbReference type="PANTHER" id="PTHR21531">
    <property type="entry name" value="LOW-TEMPERATURE VIABILITY PROTEIN LTV1-RELATED"/>
    <property type="match status" value="1"/>
</dbReference>
<keyword evidence="4" id="KW-1185">Reference proteome</keyword>
<comment type="caution">
    <text evidence="3">The sequence shown here is derived from an EMBL/GenBank/DDBJ whole genome shotgun (WGS) entry which is preliminary data.</text>
</comment>
<name>A0ABD1P2E4_9LAMI</name>
<gene>
    <name evidence="3" type="ORF">Fot_55889</name>
</gene>
<dbReference type="Proteomes" id="UP001604277">
    <property type="component" value="Unassembled WGS sequence"/>
</dbReference>
<protein>
    <recommendedName>
        <fullName evidence="5">Low temperature viability protein</fullName>
    </recommendedName>
</protein>
<feature type="region of interest" description="Disordered" evidence="2">
    <location>
        <begin position="241"/>
        <end position="270"/>
    </location>
</feature>
<feature type="compositionally biased region" description="Basic and acidic residues" evidence="2">
    <location>
        <begin position="434"/>
        <end position="495"/>
    </location>
</feature>
<dbReference type="AlphaFoldDB" id="A0ABD1P2E4"/>
<evidence type="ECO:0008006" key="5">
    <source>
        <dbReference type="Google" id="ProtNLM"/>
    </source>
</evidence>
<evidence type="ECO:0000313" key="3">
    <source>
        <dbReference type="EMBL" id="KAL2458031.1"/>
    </source>
</evidence>